<dbReference type="AlphaFoldDB" id="A0A4W5JYX1"/>
<dbReference type="Ensembl" id="ENSHHUT00000010558.1">
    <property type="protein sequence ID" value="ENSHHUP00000010238.1"/>
    <property type="gene ID" value="ENSHHUG00000006245.1"/>
</dbReference>
<dbReference type="SUPFAM" id="SSF57603">
    <property type="entry name" value="FnI-like domain"/>
    <property type="match status" value="1"/>
</dbReference>
<keyword evidence="2" id="KW-1185">Reference proteome</keyword>
<protein>
    <recommendedName>
        <fullName evidence="3">VWFC domain-containing protein</fullName>
    </recommendedName>
</protein>
<evidence type="ECO:0000313" key="2">
    <source>
        <dbReference type="Proteomes" id="UP000314982"/>
    </source>
</evidence>
<dbReference type="Proteomes" id="UP000314982">
    <property type="component" value="Unassembled WGS sequence"/>
</dbReference>
<dbReference type="Pfam" id="PF23334">
    <property type="entry name" value="VWC2L_2nd"/>
    <property type="match status" value="1"/>
</dbReference>
<organism evidence="1 2">
    <name type="scientific">Hucho hucho</name>
    <name type="common">huchen</name>
    <dbReference type="NCBI Taxonomy" id="62062"/>
    <lineage>
        <taxon>Eukaryota</taxon>
        <taxon>Metazoa</taxon>
        <taxon>Chordata</taxon>
        <taxon>Craniata</taxon>
        <taxon>Vertebrata</taxon>
        <taxon>Euteleostomi</taxon>
        <taxon>Actinopterygii</taxon>
        <taxon>Neopterygii</taxon>
        <taxon>Teleostei</taxon>
        <taxon>Protacanthopterygii</taxon>
        <taxon>Salmoniformes</taxon>
        <taxon>Salmonidae</taxon>
        <taxon>Salmoninae</taxon>
        <taxon>Hucho</taxon>
    </lineage>
</organism>
<reference evidence="1" key="2">
    <citation type="submission" date="2025-08" db="UniProtKB">
        <authorList>
            <consortium name="Ensembl"/>
        </authorList>
    </citation>
    <scope>IDENTIFICATION</scope>
</reference>
<name>A0A4W5JYX1_9TELE</name>
<reference evidence="1" key="3">
    <citation type="submission" date="2025-09" db="UniProtKB">
        <authorList>
            <consortium name="Ensembl"/>
        </authorList>
    </citation>
    <scope>IDENTIFICATION</scope>
</reference>
<dbReference type="Gene3D" id="2.10.70.10">
    <property type="entry name" value="Complement Module, domain 1"/>
    <property type="match status" value="1"/>
</dbReference>
<evidence type="ECO:0008006" key="3">
    <source>
        <dbReference type="Google" id="ProtNLM"/>
    </source>
</evidence>
<reference evidence="2" key="1">
    <citation type="submission" date="2018-06" db="EMBL/GenBank/DDBJ databases">
        <title>Genome assembly of Danube salmon.</title>
        <authorList>
            <person name="Macqueen D.J."/>
            <person name="Gundappa M.K."/>
        </authorList>
    </citation>
    <scope>NUCLEOTIDE SEQUENCE [LARGE SCALE GENOMIC DNA]</scope>
</reference>
<accession>A0A4W5JYX1</accession>
<sequence>RGEVVCVKRRCPSVSCPHPALDGCACGVCDGCRFNGRDCSNGERFPHPSDHCQRCTCLNGGVVCVSGSCPPVVCARPVVPPGE</sequence>
<evidence type="ECO:0000313" key="1">
    <source>
        <dbReference type="Ensembl" id="ENSHHUP00000010238.1"/>
    </source>
</evidence>
<proteinExistence type="predicted"/>
<dbReference type="GeneTree" id="ENSGT00990000207408"/>